<dbReference type="Gene3D" id="3.20.20.80">
    <property type="entry name" value="Glycosidases"/>
    <property type="match status" value="1"/>
</dbReference>
<proteinExistence type="inferred from homology"/>
<dbReference type="GO" id="GO:0012505">
    <property type="term" value="C:endomembrane system"/>
    <property type="evidence" value="ECO:0007669"/>
    <property type="project" value="TreeGrafter"/>
</dbReference>
<dbReference type="GO" id="GO:0070492">
    <property type="term" value="F:oligosaccharide binding"/>
    <property type="evidence" value="ECO:0007669"/>
    <property type="project" value="TreeGrafter"/>
</dbReference>
<evidence type="ECO:0000313" key="9">
    <source>
        <dbReference type="Proteomes" id="UP000737018"/>
    </source>
</evidence>
<organism evidence="8 9">
    <name type="scientific">Castanea mollissima</name>
    <name type="common">Chinese chestnut</name>
    <dbReference type="NCBI Taxonomy" id="60419"/>
    <lineage>
        <taxon>Eukaryota</taxon>
        <taxon>Viridiplantae</taxon>
        <taxon>Streptophyta</taxon>
        <taxon>Embryophyta</taxon>
        <taxon>Tracheophyta</taxon>
        <taxon>Spermatophyta</taxon>
        <taxon>Magnoliopsida</taxon>
        <taxon>eudicotyledons</taxon>
        <taxon>Gunneridae</taxon>
        <taxon>Pentapetalae</taxon>
        <taxon>rosids</taxon>
        <taxon>fabids</taxon>
        <taxon>Fagales</taxon>
        <taxon>Fagaceae</taxon>
        <taxon>Castanea</taxon>
    </lineage>
</organism>
<accession>A0A8J4QQZ4</accession>
<evidence type="ECO:0000256" key="7">
    <source>
        <dbReference type="ARBA" id="ARBA00040976"/>
    </source>
</evidence>
<keyword evidence="6" id="KW-0458">Lysosome</keyword>
<evidence type="ECO:0000256" key="5">
    <source>
        <dbReference type="ARBA" id="ARBA00022729"/>
    </source>
</evidence>
<comment type="similarity">
    <text evidence="3">Belongs to the glycosyl hydrolase 18 family.</text>
</comment>
<dbReference type="EMBL" id="JRKL02003252">
    <property type="protein sequence ID" value="KAF3955897.1"/>
    <property type="molecule type" value="Genomic_DNA"/>
</dbReference>
<dbReference type="Gene3D" id="3.10.50.10">
    <property type="match status" value="1"/>
</dbReference>
<name>A0A8J4QQZ4_9ROSI</name>
<keyword evidence="4" id="KW-0964">Secreted</keyword>
<evidence type="ECO:0000256" key="4">
    <source>
        <dbReference type="ARBA" id="ARBA00022525"/>
    </source>
</evidence>
<evidence type="ECO:0000256" key="6">
    <source>
        <dbReference type="ARBA" id="ARBA00023228"/>
    </source>
</evidence>
<dbReference type="PANTHER" id="PTHR46066">
    <property type="entry name" value="CHITINASE DOMAIN-CONTAINING PROTEIN 1 FAMILY MEMBER"/>
    <property type="match status" value="1"/>
</dbReference>
<dbReference type="SUPFAM" id="SSF51445">
    <property type="entry name" value="(Trans)glycosidases"/>
    <property type="match status" value="1"/>
</dbReference>
<keyword evidence="9" id="KW-1185">Reference proteome</keyword>
<dbReference type="GO" id="GO:0005576">
    <property type="term" value="C:extracellular region"/>
    <property type="evidence" value="ECO:0007669"/>
    <property type="project" value="UniProtKB-SubCell"/>
</dbReference>
<gene>
    <name evidence="8" type="ORF">CMV_018933</name>
</gene>
<dbReference type="FunFam" id="3.10.50.10:FF:000002">
    <property type="entry name" value="Chitinase domain-containing protein 1"/>
    <property type="match status" value="1"/>
</dbReference>
<dbReference type="OrthoDB" id="10254444at2759"/>
<evidence type="ECO:0000256" key="3">
    <source>
        <dbReference type="ARBA" id="ARBA00009336"/>
    </source>
</evidence>
<sequence>MRNSAYFKLYAPCVILFFKALQFVKQLGHALHSVSSARNDRQTVAVGPNAPLKWIHSTLQLILRPTGNSTQGPAHKIFLGINFYGNDFVLAGGFGGGAVTGRDYLSLLEKHRPLLRWEKSSGEHLFFYSDDDNIKHAVYYPSLLSISMRLEEARSWGCGISIWEIGQDEVHLFLVKNQSWKRKAW</sequence>
<evidence type="ECO:0000313" key="8">
    <source>
        <dbReference type="EMBL" id="KAF3955897.1"/>
    </source>
</evidence>
<evidence type="ECO:0000256" key="2">
    <source>
        <dbReference type="ARBA" id="ARBA00004613"/>
    </source>
</evidence>
<comment type="caution">
    <text evidence="8">The sequence shown here is derived from an EMBL/GenBank/DDBJ whole genome shotgun (WGS) entry which is preliminary data.</text>
</comment>
<comment type="subcellular location">
    <subcellularLocation>
        <location evidence="1">Lysosome</location>
    </subcellularLocation>
    <subcellularLocation>
        <location evidence="2">Secreted</location>
    </subcellularLocation>
</comment>
<dbReference type="InterPro" id="IPR017853">
    <property type="entry name" value="GH"/>
</dbReference>
<keyword evidence="5" id="KW-0732">Signal</keyword>
<dbReference type="GO" id="GO:0005764">
    <property type="term" value="C:lysosome"/>
    <property type="evidence" value="ECO:0007669"/>
    <property type="project" value="UniProtKB-SubCell"/>
</dbReference>
<protein>
    <recommendedName>
        <fullName evidence="7">Chitinase domain-containing protein 1</fullName>
    </recommendedName>
</protein>
<dbReference type="PANTHER" id="PTHR46066:SF2">
    <property type="entry name" value="CHITINASE DOMAIN-CONTAINING PROTEIN 1"/>
    <property type="match status" value="1"/>
</dbReference>
<dbReference type="Proteomes" id="UP000737018">
    <property type="component" value="Unassembled WGS sequence"/>
</dbReference>
<evidence type="ECO:0000256" key="1">
    <source>
        <dbReference type="ARBA" id="ARBA00004371"/>
    </source>
</evidence>
<dbReference type="InterPro" id="IPR029070">
    <property type="entry name" value="Chitinase_insertion_sf"/>
</dbReference>
<dbReference type="AlphaFoldDB" id="A0A8J4QQZ4"/>
<reference evidence="8" key="1">
    <citation type="submission" date="2020-03" db="EMBL/GenBank/DDBJ databases">
        <title>Castanea mollissima Vanexum genome sequencing.</title>
        <authorList>
            <person name="Staton M."/>
        </authorList>
    </citation>
    <scope>NUCLEOTIDE SEQUENCE</scope>
    <source>
        <tissue evidence="8">Leaf</tissue>
    </source>
</reference>